<evidence type="ECO:0000313" key="2">
    <source>
        <dbReference type="EMBL" id="JAD26009.1"/>
    </source>
</evidence>
<dbReference type="EMBL" id="GBRH01271886">
    <property type="protein sequence ID" value="JAD26009.1"/>
    <property type="molecule type" value="Transcribed_RNA"/>
</dbReference>
<protein>
    <submittedName>
        <fullName evidence="2">Uncharacterized protein</fullName>
    </submittedName>
</protein>
<accession>A0A0A8YHL0</accession>
<sequence length="43" mass="4843">MTVQITGESYRFDPAATIATEVSLLSLLGPVYVFQMLLYIIYN</sequence>
<organism evidence="2">
    <name type="scientific">Arundo donax</name>
    <name type="common">Giant reed</name>
    <name type="synonym">Donax arundinaceus</name>
    <dbReference type="NCBI Taxonomy" id="35708"/>
    <lineage>
        <taxon>Eukaryota</taxon>
        <taxon>Viridiplantae</taxon>
        <taxon>Streptophyta</taxon>
        <taxon>Embryophyta</taxon>
        <taxon>Tracheophyta</taxon>
        <taxon>Spermatophyta</taxon>
        <taxon>Magnoliopsida</taxon>
        <taxon>Liliopsida</taxon>
        <taxon>Poales</taxon>
        <taxon>Poaceae</taxon>
        <taxon>PACMAD clade</taxon>
        <taxon>Arundinoideae</taxon>
        <taxon>Arundineae</taxon>
        <taxon>Arundo</taxon>
    </lineage>
</organism>
<dbReference type="AlphaFoldDB" id="A0A0A8YHL0"/>
<reference evidence="2" key="1">
    <citation type="submission" date="2014-09" db="EMBL/GenBank/DDBJ databases">
        <authorList>
            <person name="Magalhaes I.L.F."/>
            <person name="Oliveira U."/>
            <person name="Santos F.R."/>
            <person name="Vidigal T.H.D.A."/>
            <person name="Brescovit A.D."/>
            <person name="Santos A.J."/>
        </authorList>
    </citation>
    <scope>NUCLEOTIDE SEQUENCE</scope>
    <source>
        <tissue evidence="2">Shoot tissue taken approximately 20 cm above the soil surface</tissue>
    </source>
</reference>
<name>A0A0A8YHL0_ARUDO</name>
<proteinExistence type="predicted"/>
<reference evidence="2" key="2">
    <citation type="journal article" date="2015" name="Data Brief">
        <title>Shoot transcriptome of the giant reed, Arundo donax.</title>
        <authorList>
            <person name="Barrero R.A."/>
            <person name="Guerrero F.D."/>
            <person name="Moolhuijzen P."/>
            <person name="Goolsby J.A."/>
            <person name="Tidwell J."/>
            <person name="Bellgard S.E."/>
            <person name="Bellgard M.I."/>
        </authorList>
    </citation>
    <scope>NUCLEOTIDE SEQUENCE</scope>
    <source>
        <tissue evidence="2">Shoot tissue taken approximately 20 cm above the soil surface</tissue>
    </source>
</reference>
<keyword evidence="1" id="KW-1133">Transmembrane helix</keyword>
<feature type="transmembrane region" description="Helical" evidence="1">
    <location>
        <begin position="22"/>
        <end position="42"/>
    </location>
</feature>
<keyword evidence="1" id="KW-0472">Membrane</keyword>
<evidence type="ECO:0000256" key="1">
    <source>
        <dbReference type="SAM" id="Phobius"/>
    </source>
</evidence>
<keyword evidence="1" id="KW-0812">Transmembrane</keyword>